<dbReference type="Gene3D" id="3.40.50.12370">
    <property type="match status" value="1"/>
</dbReference>
<protein>
    <submittedName>
        <fullName evidence="3">Universal stress protein A</fullName>
    </submittedName>
</protein>
<proteinExistence type="inferred from homology"/>
<evidence type="ECO:0000313" key="3">
    <source>
        <dbReference type="EMBL" id="GHA43830.1"/>
    </source>
</evidence>
<dbReference type="SUPFAM" id="SSF52402">
    <property type="entry name" value="Adenine nucleotide alpha hydrolases-like"/>
    <property type="match status" value="2"/>
</dbReference>
<sequence>MSVKCILSAYSGDASRGSGLRYALHLAQQRNAWITGVLAHSQSDLERTLRGRVPKRYLETFFEAEKGKIQDVSQRFHEITKEAGLEQRSEFVDLSEENGISLSEFARSFDLIVTGTHSYTVDEEHMSANPDLIALQSGRPVLVVPDGYHADRLAEHALVAWDGKRSSARAIGDAMSTLEEKAKVTVLTVGTKRIAGTDALLRNLERHGIEANFILMSKGGTIAKTILSVAEEICAKLVVMGAFEHSKFSQDVFGGVTTDVINKTDVPVLLSH</sequence>
<accession>A0ABQ3CW35</accession>
<name>A0ABQ3CW35_9RHOB</name>
<reference evidence="4" key="1">
    <citation type="journal article" date="2019" name="Int. J. Syst. Evol. Microbiol.">
        <title>The Global Catalogue of Microorganisms (GCM) 10K type strain sequencing project: providing services to taxonomists for standard genome sequencing and annotation.</title>
        <authorList>
            <consortium name="The Broad Institute Genomics Platform"/>
            <consortium name="The Broad Institute Genome Sequencing Center for Infectious Disease"/>
            <person name="Wu L."/>
            <person name="Ma J."/>
        </authorList>
    </citation>
    <scope>NUCLEOTIDE SEQUENCE [LARGE SCALE GENOMIC DNA]</scope>
    <source>
        <strain evidence="4">KCTC 32465</strain>
    </source>
</reference>
<evidence type="ECO:0000259" key="2">
    <source>
        <dbReference type="Pfam" id="PF00582"/>
    </source>
</evidence>
<dbReference type="EMBL" id="BMZF01000001">
    <property type="protein sequence ID" value="GHA43830.1"/>
    <property type="molecule type" value="Genomic_DNA"/>
</dbReference>
<comment type="caution">
    <text evidence="3">The sequence shown here is derived from an EMBL/GenBank/DDBJ whole genome shotgun (WGS) entry which is preliminary data.</text>
</comment>
<organism evidence="3 4">
    <name type="scientific">Paramylibacter ulvae</name>
    <dbReference type="NCBI Taxonomy" id="1651968"/>
    <lineage>
        <taxon>Bacteria</taxon>
        <taxon>Pseudomonadati</taxon>
        <taxon>Pseudomonadota</taxon>
        <taxon>Alphaproteobacteria</taxon>
        <taxon>Rhodobacterales</taxon>
        <taxon>Paracoccaceae</taxon>
        <taxon>Paramylibacter</taxon>
    </lineage>
</organism>
<evidence type="ECO:0000256" key="1">
    <source>
        <dbReference type="ARBA" id="ARBA00008791"/>
    </source>
</evidence>
<dbReference type="PANTHER" id="PTHR46268">
    <property type="entry name" value="STRESS RESPONSE PROTEIN NHAX"/>
    <property type="match status" value="1"/>
</dbReference>
<dbReference type="InterPro" id="IPR006016">
    <property type="entry name" value="UspA"/>
</dbReference>
<dbReference type="PANTHER" id="PTHR46268:SF15">
    <property type="entry name" value="UNIVERSAL STRESS PROTEIN HP_0031"/>
    <property type="match status" value="1"/>
</dbReference>
<dbReference type="Pfam" id="PF00582">
    <property type="entry name" value="Usp"/>
    <property type="match status" value="1"/>
</dbReference>
<keyword evidence="4" id="KW-1185">Reference proteome</keyword>
<gene>
    <name evidence="3" type="ORF">GCM10008927_05720</name>
</gene>
<dbReference type="RefSeq" id="WP_189639051.1">
    <property type="nucleotide sequence ID" value="NZ_BMZF01000001.1"/>
</dbReference>
<feature type="domain" description="UspA" evidence="2">
    <location>
        <begin position="209"/>
        <end position="270"/>
    </location>
</feature>
<evidence type="ECO:0000313" key="4">
    <source>
        <dbReference type="Proteomes" id="UP000634455"/>
    </source>
</evidence>
<comment type="similarity">
    <text evidence="1">Belongs to the universal stress protein A family.</text>
</comment>
<dbReference type="Proteomes" id="UP000634455">
    <property type="component" value="Unassembled WGS sequence"/>
</dbReference>
<dbReference type="CDD" id="cd00293">
    <property type="entry name" value="USP-like"/>
    <property type="match status" value="1"/>
</dbReference>